<evidence type="ECO:0000256" key="4">
    <source>
        <dbReference type="ARBA" id="ARBA00022741"/>
    </source>
</evidence>
<dbReference type="Proteomes" id="UP000053424">
    <property type="component" value="Unassembled WGS sequence"/>
</dbReference>
<name>A0A0C3C4H7_HEBCY</name>
<evidence type="ECO:0000256" key="8">
    <source>
        <dbReference type="ARBA" id="ARBA00048679"/>
    </source>
</evidence>
<feature type="domain" description="Protein kinase" evidence="9">
    <location>
        <begin position="1"/>
        <end position="92"/>
    </location>
</feature>
<dbReference type="OrthoDB" id="2523749at2759"/>
<reference evidence="11" key="2">
    <citation type="submission" date="2015-01" db="EMBL/GenBank/DDBJ databases">
        <title>Evolutionary Origins and Diversification of the Mycorrhizal Mutualists.</title>
        <authorList>
            <consortium name="DOE Joint Genome Institute"/>
            <consortium name="Mycorrhizal Genomics Consortium"/>
            <person name="Kohler A."/>
            <person name="Kuo A."/>
            <person name="Nagy L.G."/>
            <person name="Floudas D."/>
            <person name="Copeland A."/>
            <person name="Barry K.W."/>
            <person name="Cichocki N."/>
            <person name="Veneault-Fourrey C."/>
            <person name="LaButti K."/>
            <person name="Lindquist E.A."/>
            <person name="Lipzen A."/>
            <person name="Lundell T."/>
            <person name="Morin E."/>
            <person name="Murat C."/>
            <person name="Riley R."/>
            <person name="Ohm R."/>
            <person name="Sun H."/>
            <person name="Tunlid A."/>
            <person name="Henrissat B."/>
            <person name="Grigoriev I.V."/>
            <person name="Hibbett D.S."/>
            <person name="Martin F."/>
        </authorList>
    </citation>
    <scope>NUCLEOTIDE SEQUENCE [LARGE SCALE GENOMIC DNA]</scope>
    <source>
        <strain evidence="11">h7</strain>
    </source>
</reference>
<sequence>VRILQQLGEIHRQGFLHGDFAERNVLQRNGDVRLIDFDQAVPHHRCHCEMNFCPGSKLPEQKNFGCEYLWDICCHNMRIWCEFIYLTFSLGG</sequence>
<keyword evidence="5" id="KW-0418">Kinase</keyword>
<organism evidence="10 11">
    <name type="scientific">Hebeloma cylindrosporum</name>
    <dbReference type="NCBI Taxonomy" id="76867"/>
    <lineage>
        <taxon>Eukaryota</taxon>
        <taxon>Fungi</taxon>
        <taxon>Dikarya</taxon>
        <taxon>Basidiomycota</taxon>
        <taxon>Agaricomycotina</taxon>
        <taxon>Agaricomycetes</taxon>
        <taxon>Agaricomycetidae</taxon>
        <taxon>Agaricales</taxon>
        <taxon>Agaricineae</taxon>
        <taxon>Hymenogastraceae</taxon>
        <taxon>Hebeloma</taxon>
    </lineage>
</organism>
<keyword evidence="2" id="KW-0723">Serine/threonine-protein kinase</keyword>
<evidence type="ECO:0000256" key="6">
    <source>
        <dbReference type="ARBA" id="ARBA00022840"/>
    </source>
</evidence>
<feature type="non-terminal residue" evidence="10">
    <location>
        <position position="1"/>
    </location>
</feature>
<dbReference type="InterPro" id="IPR000719">
    <property type="entry name" value="Prot_kinase_dom"/>
</dbReference>
<dbReference type="GO" id="GO:0004674">
    <property type="term" value="F:protein serine/threonine kinase activity"/>
    <property type="evidence" value="ECO:0007669"/>
    <property type="project" value="UniProtKB-KW"/>
</dbReference>
<dbReference type="AlphaFoldDB" id="A0A0C3C4H7"/>
<dbReference type="InterPro" id="IPR018934">
    <property type="entry name" value="RIO_dom"/>
</dbReference>
<comment type="catalytic activity">
    <reaction evidence="7">
        <text>L-threonyl-[protein] + ATP = O-phospho-L-threonyl-[protein] + ADP + H(+)</text>
        <dbReference type="Rhea" id="RHEA:46608"/>
        <dbReference type="Rhea" id="RHEA-COMP:11060"/>
        <dbReference type="Rhea" id="RHEA-COMP:11605"/>
        <dbReference type="ChEBI" id="CHEBI:15378"/>
        <dbReference type="ChEBI" id="CHEBI:30013"/>
        <dbReference type="ChEBI" id="CHEBI:30616"/>
        <dbReference type="ChEBI" id="CHEBI:61977"/>
        <dbReference type="ChEBI" id="CHEBI:456216"/>
        <dbReference type="EC" id="2.7.11.1"/>
    </reaction>
</comment>
<evidence type="ECO:0000256" key="3">
    <source>
        <dbReference type="ARBA" id="ARBA00022679"/>
    </source>
</evidence>
<protein>
    <recommendedName>
        <fullName evidence="1">non-specific serine/threonine protein kinase</fullName>
        <ecNumber evidence="1">2.7.11.1</ecNumber>
    </recommendedName>
</protein>
<evidence type="ECO:0000256" key="7">
    <source>
        <dbReference type="ARBA" id="ARBA00047899"/>
    </source>
</evidence>
<dbReference type="Pfam" id="PF01163">
    <property type="entry name" value="RIO1"/>
    <property type="match status" value="1"/>
</dbReference>
<keyword evidence="11" id="KW-1185">Reference proteome</keyword>
<dbReference type="PROSITE" id="PS50011">
    <property type="entry name" value="PROTEIN_KINASE_DOM"/>
    <property type="match status" value="1"/>
</dbReference>
<evidence type="ECO:0000313" key="10">
    <source>
        <dbReference type="EMBL" id="KIM43765.1"/>
    </source>
</evidence>
<keyword evidence="4" id="KW-0547">Nucleotide-binding</keyword>
<dbReference type="GO" id="GO:0005524">
    <property type="term" value="F:ATP binding"/>
    <property type="evidence" value="ECO:0007669"/>
    <property type="project" value="UniProtKB-KW"/>
</dbReference>
<reference evidence="10 11" key="1">
    <citation type="submission" date="2014-04" db="EMBL/GenBank/DDBJ databases">
        <authorList>
            <consortium name="DOE Joint Genome Institute"/>
            <person name="Kuo A."/>
            <person name="Gay G."/>
            <person name="Dore J."/>
            <person name="Kohler A."/>
            <person name="Nagy L.G."/>
            <person name="Floudas D."/>
            <person name="Copeland A."/>
            <person name="Barry K.W."/>
            <person name="Cichocki N."/>
            <person name="Veneault-Fourrey C."/>
            <person name="LaButti K."/>
            <person name="Lindquist E.A."/>
            <person name="Lipzen A."/>
            <person name="Lundell T."/>
            <person name="Morin E."/>
            <person name="Murat C."/>
            <person name="Sun H."/>
            <person name="Tunlid A."/>
            <person name="Henrissat B."/>
            <person name="Grigoriev I.V."/>
            <person name="Hibbett D.S."/>
            <person name="Martin F."/>
            <person name="Nordberg H.P."/>
            <person name="Cantor M.N."/>
            <person name="Hua S.X."/>
        </authorList>
    </citation>
    <scope>NUCLEOTIDE SEQUENCE [LARGE SCALE GENOMIC DNA]</scope>
    <source>
        <strain evidence="11">h7</strain>
    </source>
</reference>
<evidence type="ECO:0000313" key="11">
    <source>
        <dbReference type="Proteomes" id="UP000053424"/>
    </source>
</evidence>
<dbReference type="EMBL" id="KN831775">
    <property type="protein sequence ID" value="KIM43765.1"/>
    <property type="molecule type" value="Genomic_DNA"/>
</dbReference>
<keyword evidence="3" id="KW-0808">Transferase</keyword>
<accession>A0A0C3C4H7</accession>
<dbReference type="SUPFAM" id="SSF56112">
    <property type="entry name" value="Protein kinase-like (PK-like)"/>
    <property type="match status" value="1"/>
</dbReference>
<dbReference type="InterPro" id="IPR011009">
    <property type="entry name" value="Kinase-like_dom_sf"/>
</dbReference>
<evidence type="ECO:0000256" key="5">
    <source>
        <dbReference type="ARBA" id="ARBA00022777"/>
    </source>
</evidence>
<proteinExistence type="predicted"/>
<gene>
    <name evidence="10" type="ORF">M413DRAFT_69042</name>
</gene>
<evidence type="ECO:0000259" key="9">
    <source>
        <dbReference type="PROSITE" id="PS50011"/>
    </source>
</evidence>
<evidence type="ECO:0000256" key="1">
    <source>
        <dbReference type="ARBA" id="ARBA00012513"/>
    </source>
</evidence>
<dbReference type="EC" id="2.7.11.1" evidence="1"/>
<dbReference type="Gene3D" id="1.10.510.10">
    <property type="entry name" value="Transferase(Phosphotransferase) domain 1"/>
    <property type="match status" value="1"/>
</dbReference>
<evidence type="ECO:0000256" key="2">
    <source>
        <dbReference type="ARBA" id="ARBA00022527"/>
    </source>
</evidence>
<dbReference type="STRING" id="686832.A0A0C3C4H7"/>
<keyword evidence="6" id="KW-0067">ATP-binding</keyword>
<comment type="catalytic activity">
    <reaction evidence="8">
        <text>L-seryl-[protein] + ATP = O-phospho-L-seryl-[protein] + ADP + H(+)</text>
        <dbReference type="Rhea" id="RHEA:17989"/>
        <dbReference type="Rhea" id="RHEA-COMP:9863"/>
        <dbReference type="Rhea" id="RHEA-COMP:11604"/>
        <dbReference type="ChEBI" id="CHEBI:15378"/>
        <dbReference type="ChEBI" id="CHEBI:29999"/>
        <dbReference type="ChEBI" id="CHEBI:30616"/>
        <dbReference type="ChEBI" id="CHEBI:83421"/>
        <dbReference type="ChEBI" id="CHEBI:456216"/>
        <dbReference type="EC" id="2.7.11.1"/>
    </reaction>
</comment>
<dbReference type="HOGENOM" id="CLU_2418999_0_0_1"/>